<dbReference type="PANTHER" id="PTHR30629:SF2">
    <property type="entry name" value="PROPHAGE INTEGRASE INTS-RELATED"/>
    <property type="match status" value="1"/>
</dbReference>
<dbReference type="Proteomes" id="UP000494301">
    <property type="component" value="Unassembled WGS sequence"/>
</dbReference>
<dbReference type="GO" id="GO:0006310">
    <property type="term" value="P:DNA recombination"/>
    <property type="evidence" value="ECO:0007669"/>
    <property type="project" value="UniProtKB-KW"/>
</dbReference>
<keyword evidence="3" id="KW-0233">DNA recombination</keyword>
<dbReference type="PANTHER" id="PTHR30629">
    <property type="entry name" value="PROPHAGE INTEGRASE"/>
    <property type="match status" value="1"/>
</dbReference>
<evidence type="ECO:0000256" key="2">
    <source>
        <dbReference type="ARBA" id="ARBA00022908"/>
    </source>
</evidence>
<dbReference type="InterPro" id="IPR002104">
    <property type="entry name" value="Integrase_catalytic"/>
</dbReference>
<organism evidence="4 5">
    <name type="scientific">Burkholderia aenigmatica</name>
    <dbReference type="NCBI Taxonomy" id="2015348"/>
    <lineage>
        <taxon>Bacteria</taxon>
        <taxon>Pseudomonadati</taxon>
        <taxon>Pseudomonadota</taxon>
        <taxon>Betaproteobacteria</taxon>
        <taxon>Burkholderiales</taxon>
        <taxon>Burkholderiaceae</taxon>
        <taxon>Burkholderia</taxon>
        <taxon>Burkholderia cepacia complex</taxon>
    </lineage>
</organism>
<dbReference type="Pfam" id="PF00589">
    <property type="entry name" value="Phage_integrase"/>
    <property type="match status" value="1"/>
</dbReference>
<gene>
    <name evidence="4" type="ORF">BLA3211_03521</name>
</gene>
<dbReference type="Gene3D" id="1.10.443.10">
    <property type="entry name" value="Intergrase catalytic core"/>
    <property type="match status" value="1"/>
</dbReference>
<keyword evidence="2" id="KW-0229">DNA integration</keyword>
<protein>
    <submittedName>
        <fullName evidence="4">Integrase</fullName>
    </submittedName>
</protein>
<accession>A0A6J5J257</accession>
<dbReference type="InterPro" id="IPR013762">
    <property type="entry name" value="Integrase-like_cat_sf"/>
</dbReference>
<sequence length="101" mass="11686">MSRATINRAIDYMGPDNPEPITGHDFRATTSTNLHEMGWKDDVVEMQLSHKNKDRTRSTYNHAKYLPERREMMQAWANWLDDVEEEAYQGVNTASAAINDQ</sequence>
<dbReference type="InterPro" id="IPR050808">
    <property type="entry name" value="Phage_Integrase"/>
</dbReference>
<proteinExistence type="inferred from homology"/>
<comment type="similarity">
    <text evidence="1">Belongs to the 'phage' integrase family.</text>
</comment>
<dbReference type="InterPro" id="IPR011010">
    <property type="entry name" value="DNA_brk_join_enz"/>
</dbReference>
<dbReference type="EMBL" id="CABWIL020000011">
    <property type="protein sequence ID" value="CAB3965645.1"/>
    <property type="molecule type" value="Genomic_DNA"/>
</dbReference>
<evidence type="ECO:0000313" key="4">
    <source>
        <dbReference type="EMBL" id="CAB3965645.1"/>
    </source>
</evidence>
<name>A0A6J5J257_9BURK</name>
<dbReference type="GO" id="GO:0015074">
    <property type="term" value="P:DNA integration"/>
    <property type="evidence" value="ECO:0007669"/>
    <property type="project" value="UniProtKB-KW"/>
</dbReference>
<dbReference type="SUPFAM" id="SSF56349">
    <property type="entry name" value="DNA breaking-rejoining enzymes"/>
    <property type="match status" value="1"/>
</dbReference>
<reference evidence="4 5" key="1">
    <citation type="submission" date="2020-04" db="EMBL/GenBank/DDBJ databases">
        <authorList>
            <person name="Depoorter E."/>
        </authorList>
    </citation>
    <scope>NUCLEOTIDE SEQUENCE [LARGE SCALE GENOMIC DNA]</scope>
    <source>
        <strain evidence="4 5">BCC0217</strain>
    </source>
</reference>
<dbReference type="PROSITE" id="PS51898">
    <property type="entry name" value="TYR_RECOMBINASE"/>
    <property type="match status" value="1"/>
</dbReference>
<evidence type="ECO:0000256" key="3">
    <source>
        <dbReference type="ARBA" id="ARBA00023172"/>
    </source>
</evidence>
<dbReference type="AlphaFoldDB" id="A0A6J5J257"/>
<evidence type="ECO:0000313" key="5">
    <source>
        <dbReference type="Proteomes" id="UP000494301"/>
    </source>
</evidence>
<evidence type="ECO:0000256" key="1">
    <source>
        <dbReference type="ARBA" id="ARBA00008857"/>
    </source>
</evidence>
<dbReference type="GO" id="GO:0003677">
    <property type="term" value="F:DNA binding"/>
    <property type="evidence" value="ECO:0007669"/>
    <property type="project" value="InterPro"/>
</dbReference>